<feature type="transmembrane region" description="Helical" evidence="2">
    <location>
        <begin position="101"/>
        <end position="120"/>
    </location>
</feature>
<gene>
    <name evidence="3" type="ORF">EXIGUO9Y_330082</name>
</gene>
<evidence type="ECO:0000313" key="4">
    <source>
        <dbReference type="Proteomes" id="UP000439752"/>
    </source>
</evidence>
<protein>
    <recommendedName>
        <fullName evidence="5">CAP-Gly protein</fullName>
    </recommendedName>
</protein>
<evidence type="ECO:0000256" key="2">
    <source>
        <dbReference type="SAM" id="Phobius"/>
    </source>
</evidence>
<reference evidence="3 4" key="1">
    <citation type="submission" date="2019-10" db="EMBL/GenBank/DDBJ databases">
        <authorList>
            <person name="Karimi E."/>
        </authorList>
    </citation>
    <scope>NUCLEOTIDE SEQUENCE [LARGE SCALE GENOMIC DNA]</scope>
    <source>
        <strain evidence="3">Exiguobacterium sp. 9Y</strain>
    </source>
</reference>
<dbReference type="RefSeq" id="WP_159173638.1">
    <property type="nucleotide sequence ID" value="NZ_LR732312.1"/>
</dbReference>
<organism evidence="3 4">
    <name type="scientific">Exiguobacterium oxidotolerans</name>
    <dbReference type="NCBI Taxonomy" id="223958"/>
    <lineage>
        <taxon>Bacteria</taxon>
        <taxon>Bacillati</taxon>
        <taxon>Bacillota</taxon>
        <taxon>Bacilli</taxon>
        <taxon>Bacillales</taxon>
        <taxon>Bacillales Family XII. Incertae Sedis</taxon>
        <taxon>Exiguobacterium</taxon>
    </lineage>
</organism>
<dbReference type="Proteomes" id="UP000439752">
    <property type="component" value="Unassembled WGS sequence"/>
</dbReference>
<proteinExistence type="predicted"/>
<keyword evidence="1" id="KW-0175">Coiled coil</keyword>
<feature type="transmembrane region" description="Helical" evidence="2">
    <location>
        <begin position="69"/>
        <end position="89"/>
    </location>
</feature>
<keyword evidence="2" id="KW-0812">Transmembrane</keyword>
<evidence type="ECO:0000313" key="3">
    <source>
        <dbReference type="EMBL" id="VWX37658.1"/>
    </source>
</evidence>
<dbReference type="AlphaFoldDB" id="A0A653IEK1"/>
<evidence type="ECO:0000256" key="1">
    <source>
        <dbReference type="SAM" id="Coils"/>
    </source>
</evidence>
<feature type="transmembrane region" description="Helical" evidence="2">
    <location>
        <begin position="316"/>
        <end position="336"/>
    </location>
</feature>
<accession>A0A653IEK1</accession>
<name>A0A653IEK1_9BACL</name>
<evidence type="ECO:0008006" key="5">
    <source>
        <dbReference type="Google" id="ProtNLM"/>
    </source>
</evidence>
<feature type="transmembrane region" description="Helical" evidence="2">
    <location>
        <begin position="28"/>
        <end position="49"/>
    </location>
</feature>
<feature type="coiled-coil region" evidence="1">
    <location>
        <begin position="267"/>
        <end position="312"/>
    </location>
</feature>
<dbReference type="EMBL" id="CABWKQ010000027">
    <property type="protein sequence ID" value="VWX37658.1"/>
    <property type="molecule type" value="Genomic_DNA"/>
</dbReference>
<keyword evidence="4" id="KW-1185">Reference proteome</keyword>
<sequence>MEKTRKGFSSYLRPETDDAGRNISWSSIIAGVVSFFALLITFSLIGSAIGLGVTDVTSDNPFDGVGVGLAIWAILSLLISLFVAGFVSGVTSSRAGLVHGFLTWSTSVILLFALLTFTTINTFQTVGSVLGTVGGAAGQGVGAIASTTQDAVSKGFSSVTDNVSDVDTKELQGNVDEILKDTDIPELQPNYLQGQLDAVKDDATEAGKDVLTKPEDFDKIVSDLGDKLTARSEKIQKSVDEDKIVDAVAQNTDLSQAEADKATKNIVDSLNKATTETSKQIENAKQTLDETSADLKKTVEDLRQQTEQATQTASKVSIWGFVALILTMIVTSLAGITGSRVASRGRIANK</sequence>
<keyword evidence="2" id="KW-0472">Membrane</keyword>
<keyword evidence="2" id="KW-1133">Transmembrane helix</keyword>